<reference evidence="2 3" key="1">
    <citation type="journal article" date="2016" name="Nat. Commun.">
        <title>Thousands of microbial genomes shed light on interconnected biogeochemical processes in an aquifer system.</title>
        <authorList>
            <person name="Anantharaman K."/>
            <person name="Brown C.T."/>
            <person name="Hug L.A."/>
            <person name="Sharon I."/>
            <person name="Castelle C.J."/>
            <person name="Probst A.J."/>
            <person name="Thomas B.C."/>
            <person name="Singh A."/>
            <person name="Wilkins M.J."/>
            <person name="Karaoz U."/>
            <person name="Brodie E.L."/>
            <person name="Williams K.H."/>
            <person name="Hubbard S.S."/>
            <person name="Banfield J.F."/>
        </authorList>
    </citation>
    <scope>NUCLEOTIDE SEQUENCE [LARGE SCALE GENOMIC DNA]</scope>
</reference>
<dbReference type="STRING" id="1798513.A3A40_00325"/>
<keyword evidence="1" id="KW-0812">Transmembrane</keyword>
<dbReference type="PROSITE" id="PS51257">
    <property type="entry name" value="PROKAR_LIPOPROTEIN"/>
    <property type="match status" value="1"/>
</dbReference>
<evidence type="ECO:0008006" key="4">
    <source>
        <dbReference type="Google" id="ProtNLM"/>
    </source>
</evidence>
<organism evidence="2 3">
    <name type="scientific">Candidatus Kaiserbacteria bacterium RIFCSPLOWO2_01_FULL_54_20</name>
    <dbReference type="NCBI Taxonomy" id="1798513"/>
    <lineage>
        <taxon>Bacteria</taxon>
        <taxon>Candidatus Kaiseribacteriota</taxon>
    </lineage>
</organism>
<gene>
    <name evidence="2" type="ORF">A3A40_00325</name>
</gene>
<comment type="caution">
    <text evidence="2">The sequence shown here is derived from an EMBL/GenBank/DDBJ whole genome shotgun (WGS) entry which is preliminary data.</text>
</comment>
<dbReference type="AlphaFoldDB" id="A0A1F6EKJ7"/>
<keyword evidence="1" id="KW-1133">Transmembrane helix</keyword>
<feature type="transmembrane region" description="Helical" evidence="1">
    <location>
        <begin position="48"/>
        <end position="69"/>
    </location>
</feature>
<evidence type="ECO:0000313" key="2">
    <source>
        <dbReference type="EMBL" id="OGG74164.1"/>
    </source>
</evidence>
<protein>
    <recommendedName>
        <fullName evidence="4">Glycosyl-4,4'-diaponeurosporenoate acyltransferase</fullName>
    </recommendedName>
</protein>
<feature type="transmembrane region" description="Helical" evidence="1">
    <location>
        <begin position="133"/>
        <end position="155"/>
    </location>
</feature>
<evidence type="ECO:0000313" key="3">
    <source>
        <dbReference type="Proteomes" id="UP000178427"/>
    </source>
</evidence>
<evidence type="ECO:0000256" key="1">
    <source>
        <dbReference type="SAM" id="Phobius"/>
    </source>
</evidence>
<keyword evidence="1" id="KW-0472">Membrane</keyword>
<sequence>MDSKLPLYHWLVVLVPGSIFLACAYFVLQTFSVSIPTFSIPEGETVRAFIFLAIALLVGELLQAFGGLIEPALFWTWGGNSSKILLSGDKYKREVEELRARFGGDLTKEEVFEKAMAYCNHHSLGRSEYFNTLYAYSRSLFTGTLLMIALTLSFSYSHSPAFWYLVLLEIVVAVVLWHRTKKRGRVFAKEVIMQAALSITQK</sequence>
<proteinExistence type="predicted"/>
<accession>A0A1F6EKJ7</accession>
<feature type="transmembrane region" description="Helical" evidence="1">
    <location>
        <begin position="161"/>
        <end position="177"/>
    </location>
</feature>
<feature type="transmembrane region" description="Helical" evidence="1">
    <location>
        <begin position="7"/>
        <end position="28"/>
    </location>
</feature>
<dbReference type="EMBL" id="MFMA01000003">
    <property type="protein sequence ID" value="OGG74164.1"/>
    <property type="molecule type" value="Genomic_DNA"/>
</dbReference>
<name>A0A1F6EKJ7_9BACT</name>
<dbReference type="Proteomes" id="UP000178427">
    <property type="component" value="Unassembled WGS sequence"/>
</dbReference>